<proteinExistence type="predicted"/>
<dbReference type="RefSeq" id="WP_235293054.1">
    <property type="nucleotide sequence ID" value="NZ_BSOH01000005.1"/>
</dbReference>
<protein>
    <submittedName>
        <fullName evidence="1">Uncharacterized protein</fullName>
    </submittedName>
</protein>
<reference evidence="1" key="1">
    <citation type="journal article" date="2014" name="Int. J. Syst. Evol. Microbiol.">
        <title>Complete genome sequence of Corynebacterium casei LMG S-19264T (=DSM 44701T), isolated from a smear-ripened cheese.</title>
        <authorList>
            <consortium name="US DOE Joint Genome Institute (JGI-PGF)"/>
            <person name="Walter F."/>
            <person name="Albersmeier A."/>
            <person name="Kalinowski J."/>
            <person name="Ruckert C."/>
        </authorList>
    </citation>
    <scope>NUCLEOTIDE SEQUENCE</scope>
    <source>
        <strain evidence="1">NBRC 108769</strain>
    </source>
</reference>
<evidence type="ECO:0000313" key="1">
    <source>
        <dbReference type="EMBL" id="GLR16253.1"/>
    </source>
</evidence>
<dbReference type="AlphaFoldDB" id="A0AA37SKG1"/>
<dbReference type="Pfam" id="PF20105">
    <property type="entry name" value="DUF6495"/>
    <property type="match status" value="1"/>
</dbReference>
<sequence>MAKYRLLNKEELKGLEKEFVEYLVVNGIAAEDWESMKRETPNSAERIVDLFSDVVFEKILRNVKFLEIHEKKSIRTFSCGSEEIELITMELETDDADFTNPNFISQAMLNPPKDLLVYRTEKPYSDARELEIFKMIENGCLVSNGKLHQTLSVAIDKL</sequence>
<dbReference type="Proteomes" id="UP001156666">
    <property type="component" value="Unassembled WGS sequence"/>
</dbReference>
<dbReference type="InterPro" id="IPR045470">
    <property type="entry name" value="DUF6495"/>
</dbReference>
<accession>A0AA37SKG1</accession>
<name>A0AA37SKG1_9BACT</name>
<comment type="caution">
    <text evidence="1">The sequence shown here is derived from an EMBL/GenBank/DDBJ whole genome shotgun (WGS) entry which is preliminary data.</text>
</comment>
<keyword evidence="2" id="KW-1185">Reference proteome</keyword>
<evidence type="ECO:0000313" key="2">
    <source>
        <dbReference type="Proteomes" id="UP001156666"/>
    </source>
</evidence>
<organism evidence="1 2">
    <name type="scientific">Portibacter lacus</name>
    <dbReference type="NCBI Taxonomy" id="1099794"/>
    <lineage>
        <taxon>Bacteria</taxon>
        <taxon>Pseudomonadati</taxon>
        <taxon>Bacteroidota</taxon>
        <taxon>Saprospiria</taxon>
        <taxon>Saprospirales</taxon>
        <taxon>Haliscomenobacteraceae</taxon>
        <taxon>Portibacter</taxon>
    </lineage>
</organism>
<gene>
    <name evidence="1" type="ORF">GCM10007940_08680</name>
</gene>
<dbReference type="EMBL" id="BSOH01000005">
    <property type="protein sequence ID" value="GLR16253.1"/>
    <property type="molecule type" value="Genomic_DNA"/>
</dbReference>
<reference evidence="1" key="2">
    <citation type="submission" date="2023-01" db="EMBL/GenBank/DDBJ databases">
        <title>Draft genome sequence of Portibacter lacus strain NBRC 108769.</title>
        <authorList>
            <person name="Sun Q."/>
            <person name="Mori K."/>
        </authorList>
    </citation>
    <scope>NUCLEOTIDE SEQUENCE</scope>
    <source>
        <strain evidence="1">NBRC 108769</strain>
    </source>
</reference>